<dbReference type="AlphaFoldDB" id="A0A1T4ZW09"/>
<dbReference type="RefSeq" id="WP_079681951.1">
    <property type="nucleotide sequence ID" value="NZ_FUYQ01000001.1"/>
</dbReference>
<dbReference type="Proteomes" id="UP000190852">
    <property type="component" value="Unassembled WGS sequence"/>
</dbReference>
<organism evidence="4 5">
    <name type="scientific">Parabacteroides chartae</name>
    <dbReference type="NCBI Taxonomy" id="1037355"/>
    <lineage>
        <taxon>Bacteria</taxon>
        <taxon>Pseudomonadati</taxon>
        <taxon>Bacteroidota</taxon>
        <taxon>Bacteroidia</taxon>
        <taxon>Bacteroidales</taxon>
        <taxon>Tannerellaceae</taxon>
        <taxon>Parabacteroides</taxon>
    </lineage>
</organism>
<dbReference type="SUPFAM" id="SSF48452">
    <property type="entry name" value="TPR-like"/>
    <property type="match status" value="1"/>
</dbReference>
<accession>A0A1T4ZW09</accession>
<name>A0A1T4ZW09_9BACT</name>
<sequence length="723" mass="84106">MTVQEINKAYNRIEGSLNSKELKNAFDFLQKLIYESKEYSLQDKLTELHDTYKYMLRYRVEGMRDPMQSKIYNDLMASTYELADDLKMRLLLRISSVIYFDRKRIAAYQPLQSYRVLHDELTTAVEVSDYKQVDGLQLNLFNQVWLSGRLTREELSDIRDIFADDTIPFSASCQIVSALLLGLQTCFDDEKVLLLCDAAMSGKDEVRARALIAILITLYLYHKRIGFYPAISNRLEALAERGGFVKELRTIILRFILSRETEKITQKIQNEIIPEMIKMSPKLNKKINMQDFSIDQLGDEMNPDWQNMIENSEFGNKMKEFSELQMEGADVMHSSFIHLKSFPFFSEMGNWFLPFNPHHSAFGSAFGKGSEFDNVLETMALSSFMCNSDKYSLYFSIMQLPEQHRKMMMAQFDSQAMEMIQDRKEEFMPEDKRFEYIVGQYVQDLYRFFKIHPRHLDFLDLFALKLDFHNLPQVKALLSDNESLTIIAEYYLRKGYIDDALVVYERLALSSPDNEELYQKIGYCKQMKEDVQGALEAYLHADLLNGDSKWVIRRIAGCYRALKQPEKALGYYQRYEALSPDNLSVTISIGHCHLELKNFSEALKCYFKVEYLDPESHKAWRPIAWCSFLTGKFEQARNYYGKIMGNAPSLQDMLNAGHTEWALQNVKGAINFYKMAVEADGGDFHKFMEQFTQDIPDLLSAGIEEQDIPLLLDELRYSMDGSL</sequence>
<keyword evidence="1" id="KW-0677">Repeat</keyword>
<feature type="repeat" description="TPR" evidence="3">
    <location>
        <begin position="583"/>
        <end position="616"/>
    </location>
</feature>
<evidence type="ECO:0000256" key="2">
    <source>
        <dbReference type="ARBA" id="ARBA00022803"/>
    </source>
</evidence>
<evidence type="ECO:0000256" key="1">
    <source>
        <dbReference type="ARBA" id="ARBA00022737"/>
    </source>
</evidence>
<dbReference type="InterPro" id="IPR051012">
    <property type="entry name" value="CellSynth/LPSAsmb/PSIAsmb"/>
</dbReference>
<dbReference type="InterPro" id="IPR019734">
    <property type="entry name" value="TPR_rpt"/>
</dbReference>
<proteinExistence type="predicted"/>
<reference evidence="5" key="1">
    <citation type="submission" date="2017-02" db="EMBL/GenBank/DDBJ databases">
        <authorList>
            <person name="Varghese N."/>
            <person name="Submissions S."/>
        </authorList>
    </citation>
    <scope>NUCLEOTIDE SEQUENCE [LARGE SCALE GENOMIC DNA]</scope>
    <source>
        <strain evidence="5">DSM 24967</strain>
    </source>
</reference>
<evidence type="ECO:0000256" key="3">
    <source>
        <dbReference type="PROSITE-ProRule" id="PRU00339"/>
    </source>
</evidence>
<dbReference type="SMART" id="SM00028">
    <property type="entry name" value="TPR"/>
    <property type="match status" value="6"/>
</dbReference>
<keyword evidence="2 3" id="KW-0802">TPR repeat</keyword>
<keyword evidence="5" id="KW-1185">Reference proteome</keyword>
<gene>
    <name evidence="4" type="ORF">SAMN05660349_00189</name>
</gene>
<dbReference type="InterPro" id="IPR011990">
    <property type="entry name" value="TPR-like_helical_dom_sf"/>
</dbReference>
<evidence type="ECO:0000313" key="4">
    <source>
        <dbReference type="EMBL" id="SKB26892.1"/>
    </source>
</evidence>
<protein>
    <submittedName>
        <fullName evidence="4">Tetratricopeptide (TPR) repeat</fullName>
    </submittedName>
</protein>
<dbReference type="PANTHER" id="PTHR45586">
    <property type="entry name" value="TPR REPEAT-CONTAINING PROTEIN PA4667"/>
    <property type="match status" value="1"/>
</dbReference>
<dbReference type="EMBL" id="FUYQ01000001">
    <property type="protein sequence ID" value="SKB26892.1"/>
    <property type="molecule type" value="Genomic_DNA"/>
</dbReference>
<dbReference type="Gene3D" id="1.25.40.10">
    <property type="entry name" value="Tetratricopeptide repeat domain"/>
    <property type="match status" value="1"/>
</dbReference>
<dbReference type="PROSITE" id="PS50005">
    <property type="entry name" value="TPR"/>
    <property type="match status" value="1"/>
</dbReference>
<evidence type="ECO:0000313" key="5">
    <source>
        <dbReference type="Proteomes" id="UP000190852"/>
    </source>
</evidence>
<dbReference type="PANTHER" id="PTHR45586:SF1">
    <property type="entry name" value="LIPOPOLYSACCHARIDE ASSEMBLY PROTEIN B"/>
    <property type="match status" value="1"/>
</dbReference>